<dbReference type="AlphaFoldDB" id="A0A1W9KWX0"/>
<dbReference type="Pfam" id="PF07786">
    <property type="entry name" value="HGSNAT_cat"/>
    <property type="match status" value="1"/>
</dbReference>
<feature type="transmembrane region" description="Helical" evidence="1">
    <location>
        <begin position="81"/>
        <end position="97"/>
    </location>
</feature>
<gene>
    <name evidence="3" type="ORF">BWK72_04115</name>
</gene>
<proteinExistence type="predicted"/>
<evidence type="ECO:0000259" key="2">
    <source>
        <dbReference type="Pfam" id="PF07786"/>
    </source>
</evidence>
<keyword evidence="1" id="KW-0472">Membrane</keyword>
<dbReference type="EMBL" id="MTEI01000002">
    <property type="protein sequence ID" value="OQW89152.1"/>
    <property type="molecule type" value="Genomic_DNA"/>
</dbReference>
<feature type="transmembrane region" description="Helical" evidence="1">
    <location>
        <begin position="182"/>
        <end position="200"/>
    </location>
</feature>
<dbReference type="Proteomes" id="UP000192505">
    <property type="component" value="Unassembled WGS sequence"/>
</dbReference>
<keyword evidence="1" id="KW-1133">Transmembrane helix</keyword>
<comment type="caution">
    <text evidence="3">The sequence shown here is derived from an EMBL/GenBank/DDBJ whole genome shotgun (WGS) entry which is preliminary data.</text>
</comment>
<organism evidence="3 4">
    <name type="scientific">Rhodoferax ferrireducens</name>
    <dbReference type="NCBI Taxonomy" id="192843"/>
    <lineage>
        <taxon>Bacteria</taxon>
        <taxon>Pseudomonadati</taxon>
        <taxon>Pseudomonadota</taxon>
        <taxon>Betaproteobacteria</taxon>
        <taxon>Burkholderiales</taxon>
        <taxon>Comamonadaceae</taxon>
        <taxon>Rhodoferax</taxon>
    </lineage>
</organism>
<evidence type="ECO:0000256" key="1">
    <source>
        <dbReference type="SAM" id="Phobius"/>
    </source>
</evidence>
<feature type="transmembrane region" description="Helical" evidence="1">
    <location>
        <begin position="128"/>
        <end position="151"/>
    </location>
</feature>
<feature type="transmembrane region" description="Helical" evidence="1">
    <location>
        <begin position="103"/>
        <end position="121"/>
    </location>
</feature>
<reference evidence="3 4" key="1">
    <citation type="submission" date="2017-01" db="EMBL/GenBank/DDBJ databases">
        <title>Novel large sulfur bacteria in the metagenomes of groundwater-fed chemosynthetic microbial mats in the Lake Huron basin.</title>
        <authorList>
            <person name="Sharrar A.M."/>
            <person name="Flood B.E."/>
            <person name="Bailey J.V."/>
            <person name="Jones D.S."/>
            <person name="Biddanda B."/>
            <person name="Ruberg S.A."/>
            <person name="Marcus D.N."/>
            <person name="Dick G.J."/>
        </authorList>
    </citation>
    <scope>NUCLEOTIDE SEQUENCE [LARGE SCALE GENOMIC DNA]</scope>
    <source>
        <strain evidence="3">A7</strain>
    </source>
</reference>
<feature type="domain" description="Heparan-alpha-glucosaminide N-acetyltransferase catalytic" evidence="2">
    <location>
        <begin position="5"/>
        <end position="234"/>
    </location>
</feature>
<evidence type="ECO:0000313" key="3">
    <source>
        <dbReference type="EMBL" id="OQW89152.1"/>
    </source>
</evidence>
<dbReference type="InterPro" id="IPR012429">
    <property type="entry name" value="HGSNAT_cat"/>
</dbReference>
<accession>A0A1W9KWX0</accession>
<feature type="transmembrane region" description="Helical" evidence="1">
    <location>
        <begin position="47"/>
        <end position="69"/>
    </location>
</feature>
<sequence>MTQPRFDTLDALRGLAMVWMTLFHFSFDLNHFGFIQQDFYRNPVWTWQRTLIVSLFLFCAGLGQAVAVAQGQSWPRFWRRWAQIAACAVGVTLGSWWMYPQTFIYFGVLHGLALMLVVVSLNAHWGRWLWLLGALAIASKFIAASALSIWASGQFVAQMNAPALNWLGWITHKPVTEDYVPLFPWLGVMWWGVAAGSWLLRSRPAVLQRALAPALQPLAVLGRWSLSYYMLHQPVLLGLLTVVAWLGRP</sequence>
<evidence type="ECO:0000313" key="4">
    <source>
        <dbReference type="Proteomes" id="UP000192505"/>
    </source>
</evidence>
<name>A0A1W9KWX0_9BURK</name>
<protein>
    <recommendedName>
        <fullName evidence="2">Heparan-alpha-glucosaminide N-acetyltransferase catalytic domain-containing protein</fullName>
    </recommendedName>
</protein>
<keyword evidence="1" id="KW-0812">Transmembrane</keyword>
<feature type="transmembrane region" description="Helical" evidence="1">
    <location>
        <begin position="226"/>
        <end position="246"/>
    </location>
</feature>
<feature type="transmembrane region" description="Helical" evidence="1">
    <location>
        <begin position="12"/>
        <end position="35"/>
    </location>
</feature>